<sequence>MRMRTTAAERREGGIVARKQESATCMQLIGRCAGHCGCAQSDSPRRTATDSPSPRFGPLDLSYLPLENRKTEGQKIELTGHPP</sequence>
<reference evidence="2 3" key="1">
    <citation type="journal article" date="2019" name="Commun. Biol.">
        <title>The bagworm genome reveals a unique fibroin gene that provides high tensile strength.</title>
        <authorList>
            <person name="Kono N."/>
            <person name="Nakamura H."/>
            <person name="Ohtoshi R."/>
            <person name="Tomita M."/>
            <person name="Numata K."/>
            <person name="Arakawa K."/>
        </authorList>
    </citation>
    <scope>NUCLEOTIDE SEQUENCE [LARGE SCALE GENOMIC DNA]</scope>
</reference>
<dbReference type="EMBL" id="BGZK01001036">
    <property type="protein sequence ID" value="GBP69288.1"/>
    <property type="molecule type" value="Genomic_DNA"/>
</dbReference>
<evidence type="ECO:0000256" key="1">
    <source>
        <dbReference type="SAM" id="MobiDB-lite"/>
    </source>
</evidence>
<keyword evidence="3" id="KW-1185">Reference proteome</keyword>
<dbReference type="Proteomes" id="UP000299102">
    <property type="component" value="Unassembled WGS sequence"/>
</dbReference>
<dbReference type="AlphaFoldDB" id="A0A4C1Y0A0"/>
<proteinExistence type="predicted"/>
<organism evidence="2 3">
    <name type="scientific">Eumeta variegata</name>
    <name type="common">Bagworm moth</name>
    <name type="synonym">Eumeta japonica</name>
    <dbReference type="NCBI Taxonomy" id="151549"/>
    <lineage>
        <taxon>Eukaryota</taxon>
        <taxon>Metazoa</taxon>
        <taxon>Ecdysozoa</taxon>
        <taxon>Arthropoda</taxon>
        <taxon>Hexapoda</taxon>
        <taxon>Insecta</taxon>
        <taxon>Pterygota</taxon>
        <taxon>Neoptera</taxon>
        <taxon>Endopterygota</taxon>
        <taxon>Lepidoptera</taxon>
        <taxon>Glossata</taxon>
        <taxon>Ditrysia</taxon>
        <taxon>Tineoidea</taxon>
        <taxon>Psychidae</taxon>
        <taxon>Oiketicinae</taxon>
        <taxon>Eumeta</taxon>
    </lineage>
</organism>
<accession>A0A4C1Y0A0</accession>
<comment type="caution">
    <text evidence="2">The sequence shown here is derived from an EMBL/GenBank/DDBJ whole genome shotgun (WGS) entry which is preliminary data.</text>
</comment>
<gene>
    <name evidence="2" type="ORF">EVAR_57532_1</name>
</gene>
<evidence type="ECO:0000313" key="3">
    <source>
        <dbReference type="Proteomes" id="UP000299102"/>
    </source>
</evidence>
<feature type="region of interest" description="Disordered" evidence="1">
    <location>
        <begin position="40"/>
        <end position="83"/>
    </location>
</feature>
<protein>
    <submittedName>
        <fullName evidence="2">Uncharacterized protein</fullName>
    </submittedName>
</protein>
<name>A0A4C1Y0A0_EUMVA</name>
<evidence type="ECO:0000313" key="2">
    <source>
        <dbReference type="EMBL" id="GBP69288.1"/>
    </source>
</evidence>